<protein>
    <recommendedName>
        <fullName evidence="4">EF-hand domain-containing protein</fullName>
    </recommendedName>
</protein>
<evidence type="ECO:0000256" key="3">
    <source>
        <dbReference type="ARBA" id="ARBA00022837"/>
    </source>
</evidence>
<feature type="domain" description="EF-hand" evidence="4">
    <location>
        <begin position="53"/>
        <end position="83"/>
    </location>
</feature>
<dbReference type="InterPro" id="IPR002048">
    <property type="entry name" value="EF_hand_dom"/>
</dbReference>
<feature type="domain" description="EF-hand" evidence="4">
    <location>
        <begin position="86"/>
        <end position="121"/>
    </location>
</feature>
<dbReference type="GO" id="GO:0005509">
    <property type="term" value="F:calcium ion binding"/>
    <property type="evidence" value="ECO:0007669"/>
    <property type="project" value="InterPro"/>
</dbReference>
<evidence type="ECO:0000313" key="6">
    <source>
        <dbReference type="Proteomes" id="UP000318571"/>
    </source>
</evidence>
<dbReference type="CDD" id="cd00051">
    <property type="entry name" value="EFh"/>
    <property type="match status" value="1"/>
</dbReference>
<proteinExistence type="predicted"/>
<dbReference type="EMBL" id="VCGU01000459">
    <property type="protein sequence ID" value="TRY61981.1"/>
    <property type="molecule type" value="Genomic_DNA"/>
</dbReference>
<feature type="domain" description="EF-hand" evidence="4">
    <location>
        <begin position="127"/>
        <end position="162"/>
    </location>
</feature>
<keyword evidence="2" id="KW-0677">Repeat</keyword>
<sequence>MGQNQSFPLLSGFSREEISRLEKRFHKLDLDRSGSISLKEFLTVPELQNNPLLQRVVDVFDADLSGEVDFKEFVKGLAQFAVVQEDNETKLQFIFKIYDMDRDGYISNGELFQVLKMMVGKNLTNIQLQQIVDKTILYLDKDDDGKISYEEFKLMVQKGSRLNNVTDVMSVEV</sequence>
<dbReference type="FunFam" id="1.10.238.10:FF:000001">
    <property type="entry name" value="Calmodulin 1"/>
    <property type="match status" value="1"/>
</dbReference>
<dbReference type="InterPro" id="IPR018247">
    <property type="entry name" value="EF_Hand_1_Ca_BS"/>
</dbReference>
<evidence type="ECO:0000313" key="5">
    <source>
        <dbReference type="EMBL" id="TRY61981.1"/>
    </source>
</evidence>
<dbReference type="PANTHER" id="PTHR45942">
    <property type="entry name" value="PROTEIN PHOSPATASE 3 REGULATORY SUBUNIT B ALPHA ISOFORM TYPE 1"/>
    <property type="match status" value="1"/>
</dbReference>
<dbReference type="OrthoDB" id="426654at2759"/>
<dbReference type="SUPFAM" id="SSF47473">
    <property type="entry name" value="EF-hand"/>
    <property type="match status" value="1"/>
</dbReference>
<keyword evidence="1" id="KW-0479">Metal-binding</keyword>
<feature type="domain" description="EF-hand" evidence="4">
    <location>
        <begin position="16"/>
        <end position="51"/>
    </location>
</feature>
<dbReference type="Proteomes" id="UP000318571">
    <property type="component" value="Chromosome 8"/>
</dbReference>
<keyword evidence="3" id="KW-0106">Calcium</keyword>
<dbReference type="PROSITE" id="PS00018">
    <property type="entry name" value="EF_HAND_1"/>
    <property type="match status" value="3"/>
</dbReference>
<organism evidence="5 6">
    <name type="scientific">Tigriopus californicus</name>
    <name type="common">Marine copepod</name>
    <dbReference type="NCBI Taxonomy" id="6832"/>
    <lineage>
        <taxon>Eukaryota</taxon>
        <taxon>Metazoa</taxon>
        <taxon>Ecdysozoa</taxon>
        <taxon>Arthropoda</taxon>
        <taxon>Crustacea</taxon>
        <taxon>Multicrustacea</taxon>
        <taxon>Hexanauplia</taxon>
        <taxon>Copepoda</taxon>
        <taxon>Harpacticoida</taxon>
        <taxon>Harpacticidae</taxon>
        <taxon>Tigriopus</taxon>
    </lineage>
</organism>
<name>A0A553N958_TIGCA</name>
<dbReference type="Pfam" id="PF13499">
    <property type="entry name" value="EF-hand_7"/>
    <property type="match status" value="2"/>
</dbReference>
<dbReference type="Gene3D" id="1.10.238.10">
    <property type="entry name" value="EF-hand"/>
    <property type="match status" value="1"/>
</dbReference>
<comment type="caution">
    <text evidence="5">The sequence shown here is derived from an EMBL/GenBank/DDBJ whole genome shotgun (WGS) entry which is preliminary data.</text>
</comment>
<dbReference type="InterPro" id="IPR011992">
    <property type="entry name" value="EF-hand-dom_pair"/>
</dbReference>
<dbReference type="SMART" id="SM00054">
    <property type="entry name" value="EFh"/>
    <property type="match status" value="4"/>
</dbReference>
<gene>
    <name evidence="5" type="ORF">TCAL_16281</name>
</gene>
<dbReference type="AlphaFoldDB" id="A0A553N958"/>
<evidence type="ECO:0000259" key="4">
    <source>
        <dbReference type="PROSITE" id="PS50222"/>
    </source>
</evidence>
<evidence type="ECO:0000256" key="2">
    <source>
        <dbReference type="ARBA" id="ARBA00022737"/>
    </source>
</evidence>
<evidence type="ECO:0000256" key="1">
    <source>
        <dbReference type="ARBA" id="ARBA00022723"/>
    </source>
</evidence>
<dbReference type="PROSITE" id="PS50222">
    <property type="entry name" value="EF_HAND_2"/>
    <property type="match status" value="4"/>
</dbReference>
<reference evidence="5 6" key="1">
    <citation type="journal article" date="2018" name="Nat. Ecol. Evol.">
        <title>Genomic signatures of mitonuclear coevolution across populations of Tigriopus californicus.</title>
        <authorList>
            <person name="Barreto F.S."/>
            <person name="Watson E.T."/>
            <person name="Lima T.G."/>
            <person name="Willett C.S."/>
            <person name="Edmands S."/>
            <person name="Li W."/>
            <person name="Burton R.S."/>
        </authorList>
    </citation>
    <scope>NUCLEOTIDE SEQUENCE [LARGE SCALE GENOMIC DNA]</scope>
    <source>
        <strain evidence="5 6">San Diego</strain>
    </source>
</reference>
<dbReference type="STRING" id="6832.A0A553N958"/>
<keyword evidence="6" id="KW-1185">Reference proteome</keyword>
<accession>A0A553N958</accession>